<evidence type="ECO:0000313" key="3">
    <source>
        <dbReference type="EMBL" id="AHC54901.1"/>
    </source>
</evidence>
<proteinExistence type="predicted"/>
<keyword evidence="1" id="KW-0067">ATP-binding</keyword>
<dbReference type="SUPFAM" id="SSF56112">
    <property type="entry name" value="Protein kinase-like (PK-like)"/>
    <property type="match status" value="1"/>
</dbReference>
<dbReference type="Pfam" id="PF00069">
    <property type="entry name" value="Pkinase"/>
    <property type="match status" value="1"/>
</dbReference>
<evidence type="ECO:0000256" key="1">
    <source>
        <dbReference type="PROSITE-ProRule" id="PRU10141"/>
    </source>
</evidence>
<dbReference type="SMART" id="SM00220">
    <property type="entry name" value="S_TKc"/>
    <property type="match status" value="1"/>
</dbReference>
<keyword evidence="4" id="KW-1185">Reference proteome</keyword>
<dbReference type="GO" id="GO:0005524">
    <property type="term" value="F:ATP binding"/>
    <property type="evidence" value="ECO:0007669"/>
    <property type="project" value="UniProtKB-UniRule"/>
</dbReference>
<keyword evidence="3" id="KW-0723">Serine/threonine-protein kinase</keyword>
<name>V9SF07_9VIRU</name>
<sequence>MLQEVQPNIIEIPIPGFPRIGSEWLEWKAKKLGIPYKTNTIDELAILFTNVSSAVLKDDLIKHSKLEGWIVHKKLGQGSYGAVYKVTDPTGKVFALKFFPVSIAPDFYPEDFDGSPGGLEASVASLDGIYSKKTLPDYWNVSLGLGEEKALKVIQDARGSTDLLMQSYAYGVTSFEDGIFAFAVIEFIEGTSLTELIRCARETGWRASQKIFEKFASILFHGVSQLHAIGLAHLDINPNNIMFTGTKLKLVDFGFACIFGKGNKCTWSQSTINPPEFTFDVSRKTMMQAEAIDVWCTAYTILCLLTITDKVEYCQEDREDRAQNKKDIERRLKLAKERYKLPPMFLRALDDTPMKRPRAYEIYREFDRLL</sequence>
<dbReference type="PROSITE" id="PS50011">
    <property type="entry name" value="PROTEIN_KINASE_DOM"/>
    <property type="match status" value="1"/>
</dbReference>
<reference evidence="3 4" key="1">
    <citation type="journal article" date="2014" name="Arch. Virol.">
        <title>Complete genome sequence of Tunisvirus, a new member of the proposed family Marseilleviridae.</title>
        <authorList>
            <person name="Aherfi S."/>
            <person name="Boughalmi M."/>
            <person name="Pagnier I."/>
            <person name="Fournous G."/>
            <person name="La Scola B."/>
            <person name="Raoult D."/>
            <person name="Colson P."/>
        </authorList>
    </citation>
    <scope>NUCLEOTIDE SEQUENCE [LARGE SCALE GENOMIC DNA]</scope>
    <source>
        <strain evidence="3 4">U484</strain>
    </source>
</reference>
<accession>V9SF07</accession>
<feature type="binding site" evidence="1">
    <location>
        <position position="97"/>
    </location>
    <ligand>
        <name>ATP</name>
        <dbReference type="ChEBI" id="CHEBI:30616"/>
    </ligand>
</feature>
<dbReference type="Gene3D" id="1.10.510.10">
    <property type="entry name" value="Transferase(Phosphotransferase) domain 1"/>
    <property type="match status" value="1"/>
</dbReference>
<dbReference type="Proteomes" id="UP000232615">
    <property type="component" value="Segment"/>
</dbReference>
<feature type="domain" description="Protein kinase" evidence="2">
    <location>
        <begin position="69"/>
        <end position="370"/>
    </location>
</feature>
<evidence type="ECO:0000259" key="2">
    <source>
        <dbReference type="PROSITE" id="PS50011"/>
    </source>
</evidence>
<keyword evidence="3" id="KW-0808">Transferase</keyword>
<keyword evidence="1" id="KW-0547">Nucleotide-binding</keyword>
<dbReference type="Gene3D" id="3.30.200.20">
    <property type="entry name" value="Phosphorylase Kinase, domain 1"/>
    <property type="match status" value="1"/>
</dbReference>
<dbReference type="PANTHER" id="PTHR44167:SF24">
    <property type="entry name" value="SERINE_THREONINE-PROTEIN KINASE CHK2"/>
    <property type="match status" value="1"/>
</dbReference>
<dbReference type="InterPro" id="IPR011009">
    <property type="entry name" value="Kinase-like_dom_sf"/>
</dbReference>
<dbReference type="EMBL" id="KF483846">
    <property type="protein sequence ID" value="AHC54901.1"/>
    <property type="molecule type" value="Genomic_DNA"/>
</dbReference>
<dbReference type="PROSITE" id="PS00107">
    <property type="entry name" value="PROTEIN_KINASE_ATP"/>
    <property type="match status" value="1"/>
</dbReference>
<organism evidence="3 4">
    <name type="scientific">Tunisvirus fontaine2</name>
    <dbReference type="NCBI Taxonomy" id="1421067"/>
    <lineage>
        <taxon>Viruses</taxon>
        <taxon>Varidnaviria</taxon>
        <taxon>Bamfordvirae</taxon>
        <taxon>Nucleocytoviricota</taxon>
        <taxon>Megaviricetes</taxon>
        <taxon>Pimascovirales</taxon>
        <taxon>Pimascovirales incertae sedis</taxon>
        <taxon>Marseilleviridae</taxon>
        <taxon>Losannavirus</taxon>
        <taxon>Losannavirus tunisense</taxon>
    </lineage>
</organism>
<protein>
    <submittedName>
        <fullName evidence="3">Serine/threonine protein kinase</fullName>
    </submittedName>
</protein>
<dbReference type="GO" id="GO:0004674">
    <property type="term" value="F:protein serine/threonine kinase activity"/>
    <property type="evidence" value="ECO:0007669"/>
    <property type="project" value="UniProtKB-KW"/>
</dbReference>
<dbReference type="InterPro" id="IPR000719">
    <property type="entry name" value="Prot_kinase_dom"/>
</dbReference>
<evidence type="ECO:0000313" key="4">
    <source>
        <dbReference type="Proteomes" id="UP000232615"/>
    </source>
</evidence>
<dbReference type="InterPro" id="IPR017441">
    <property type="entry name" value="Protein_kinase_ATP_BS"/>
</dbReference>
<gene>
    <name evidence="3" type="ORF">TNS_ORF183</name>
</gene>
<dbReference type="PANTHER" id="PTHR44167">
    <property type="entry name" value="OVARIAN-SPECIFIC SERINE/THREONINE-PROTEIN KINASE LOK-RELATED"/>
    <property type="match status" value="1"/>
</dbReference>
<keyword evidence="3" id="KW-0418">Kinase</keyword>